<keyword evidence="3" id="KW-1185">Reference proteome</keyword>
<dbReference type="Pfam" id="PF13472">
    <property type="entry name" value="Lipase_GDSL_2"/>
    <property type="match status" value="1"/>
</dbReference>
<dbReference type="SUPFAM" id="SSF52266">
    <property type="entry name" value="SGNH hydrolase"/>
    <property type="match status" value="1"/>
</dbReference>
<evidence type="ECO:0000313" key="2">
    <source>
        <dbReference type="EMBL" id="CAK9084463.1"/>
    </source>
</evidence>
<name>A0ABP0Q8A2_9DINO</name>
<dbReference type="EMBL" id="CAXAMM010039174">
    <property type="protein sequence ID" value="CAK9084463.1"/>
    <property type="molecule type" value="Genomic_DNA"/>
</dbReference>
<organism evidence="2 3">
    <name type="scientific">Durusdinium trenchii</name>
    <dbReference type="NCBI Taxonomy" id="1381693"/>
    <lineage>
        <taxon>Eukaryota</taxon>
        <taxon>Sar</taxon>
        <taxon>Alveolata</taxon>
        <taxon>Dinophyceae</taxon>
        <taxon>Suessiales</taxon>
        <taxon>Symbiodiniaceae</taxon>
        <taxon>Durusdinium</taxon>
    </lineage>
</organism>
<reference evidence="2 3" key="1">
    <citation type="submission" date="2024-02" db="EMBL/GenBank/DDBJ databases">
        <authorList>
            <person name="Chen Y."/>
            <person name="Shah S."/>
            <person name="Dougan E. K."/>
            <person name="Thang M."/>
            <person name="Chan C."/>
        </authorList>
    </citation>
    <scope>NUCLEOTIDE SEQUENCE [LARGE SCALE GENOMIC DNA]</scope>
</reference>
<feature type="domain" description="SGNH hydrolase-type esterase" evidence="1">
    <location>
        <begin position="100"/>
        <end position="283"/>
    </location>
</feature>
<dbReference type="Gene3D" id="3.40.50.1110">
    <property type="entry name" value="SGNH hydrolase"/>
    <property type="match status" value="1"/>
</dbReference>
<gene>
    <name evidence="2" type="ORF">SCF082_LOCUS40063</name>
</gene>
<sequence>MTQGISIQVSLTVTFEESLGSVEGSKLHRRGRVRCACLSLKNVAGKPLKLLFVGDSIAVTWEKRRRDGLRRRSGMDEVGVGAKAAAPLQVLRLVGACIAAACAQRLSNLQRRPVEWRTVAQNGADVRELQALLDQPEGRSPITKGGGVWCGALDGGAKVIDLGFDIAVVLCGVNDGKKFWQGRWPSHFREDLAELVRTLRTKGDPESVITVPNLLGHVEAPLFQLWPMCHLVDALFEQFEAQKVALADDGHVRPWSSSGRKVLTTDQNLWSVDGIHPSCEGYQTLSETNMVKTHVGSRRRKDAGTRQTAQETTRVVSVEMEEASQRLSANALRFGRCPERW</sequence>
<accession>A0ABP0Q8A2</accession>
<dbReference type="InterPro" id="IPR013830">
    <property type="entry name" value="SGNH_hydro"/>
</dbReference>
<dbReference type="Proteomes" id="UP001642464">
    <property type="component" value="Unassembled WGS sequence"/>
</dbReference>
<protein>
    <recommendedName>
        <fullName evidence="1">SGNH hydrolase-type esterase domain-containing protein</fullName>
    </recommendedName>
</protein>
<proteinExistence type="predicted"/>
<evidence type="ECO:0000313" key="3">
    <source>
        <dbReference type="Proteomes" id="UP001642464"/>
    </source>
</evidence>
<evidence type="ECO:0000259" key="1">
    <source>
        <dbReference type="Pfam" id="PF13472"/>
    </source>
</evidence>
<comment type="caution">
    <text evidence="2">The sequence shown here is derived from an EMBL/GenBank/DDBJ whole genome shotgun (WGS) entry which is preliminary data.</text>
</comment>
<dbReference type="InterPro" id="IPR036514">
    <property type="entry name" value="SGNH_hydro_sf"/>
</dbReference>